<keyword evidence="1" id="KW-0614">Plasmid</keyword>
<evidence type="ECO:0000313" key="2">
    <source>
        <dbReference type="Proteomes" id="UP000829420"/>
    </source>
</evidence>
<reference evidence="1" key="1">
    <citation type="submission" date="2022-03" db="EMBL/GenBank/DDBJ databases">
        <title>ESBL-producing Moellerella wisconsensis and Escherichia marmotae isolated from wild game meat.</title>
        <authorList>
            <person name="Biggel M."/>
        </authorList>
    </citation>
    <scope>NUCLEOTIDE SEQUENCE</scope>
    <source>
        <strain evidence="1">W1</strain>
    </source>
</reference>
<sequence length="136" mass="15788">MLNQNFLVVNEDKLNDFLNKIAKTEVTNMKNGDLIEFRHFHISKNWEKATFVCYTPNGFVINYQGAEALFSAGTISIRPYQKTDEEKRLDSLEEIMIAIGKDVFNLIKSRSNIEEVEKNFFNVIKREFESARSLGE</sequence>
<geneLocation type="plasmid" evidence="1 2">
    <name>pW1-b</name>
</geneLocation>
<gene>
    <name evidence="1" type="ORF">MNY70_18315</name>
</gene>
<protein>
    <submittedName>
        <fullName evidence="1">Uncharacterized protein</fullName>
    </submittedName>
</protein>
<dbReference type="Proteomes" id="UP000829420">
    <property type="component" value="Plasmid pW1-b"/>
</dbReference>
<dbReference type="EMBL" id="CP093257">
    <property type="protein sequence ID" value="UNH40920.1"/>
    <property type="molecule type" value="Genomic_DNA"/>
</dbReference>
<proteinExistence type="predicted"/>
<organism evidence="1 2">
    <name type="scientific">Moellerella wisconsensis</name>
    <dbReference type="NCBI Taxonomy" id="158849"/>
    <lineage>
        <taxon>Bacteria</taxon>
        <taxon>Pseudomonadati</taxon>
        <taxon>Pseudomonadota</taxon>
        <taxon>Gammaproteobacteria</taxon>
        <taxon>Enterobacterales</taxon>
        <taxon>Morganellaceae</taxon>
        <taxon>Moellerella</taxon>
    </lineage>
</organism>
<evidence type="ECO:0000313" key="1">
    <source>
        <dbReference type="EMBL" id="UNH40920.1"/>
    </source>
</evidence>
<accession>A0ACD3YD48</accession>
<keyword evidence="2" id="KW-1185">Reference proteome</keyword>
<name>A0ACD3YD48_9GAMM</name>